<name>A0A918Q592_9CAUL</name>
<dbReference type="Proteomes" id="UP000662572">
    <property type="component" value="Unassembled WGS sequence"/>
</dbReference>
<dbReference type="Pfam" id="PF01266">
    <property type="entry name" value="DAO"/>
    <property type="match status" value="1"/>
</dbReference>
<accession>A0A918Q592</accession>
<dbReference type="InterPro" id="IPR036188">
    <property type="entry name" value="FAD/NAD-bd_sf"/>
</dbReference>
<proteinExistence type="predicted"/>
<feature type="domain" description="FAD dependent oxidoreductase" evidence="2">
    <location>
        <begin position="3"/>
        <end position="392"/>
    </location>
</feature>
<dbReference type="PANTHER" id="PTHR13847:SF289">
    <property type="entry name" value="GLYCINE OXIDASE"/>
    <property type="match status" value="1"/>
</dbReference>
<organism evidence="3 4">
    <name type="scientific">Asticcacaulis endophyticus</name>
    <dbReference type="NCBI Taxonomy" id="1395890"/>
    <lineage>
        <taxon>Bacteria</taxon>
        <taxon>Pseudomonadati</taxon>
        <taxon>Pseudomonadota</taxon>
        <taxon>Alphaproteobacteria</taxon>
        <taxon>Caulobacterales</taxon>
        <taxon>Caulobacteraceae</taxon>
        <taxon>Asticcacaulis</taxon>
    </lineage>
</organism>
<reference evidence="3" key="1">
    <citation type="journal article" date="2014" name="Int. J. Syst. Evol. Microbiol.">
        <title>Complete genome sequence of Corynebacterium casei LMG S-19264T (=DSM 44701T), isolated from a smear-ripened cheese.</title>
        <authorList>
            <consortium name="US DOE Joint Genome Institute (JGI-PGF)"/>
            <person name="Walter F."/>
            <person name="Albersmeier A."/>
            <person name="Kalinowski J."/>
            <person name="Ruckert C."/>
        </authorList>
    </citation>
    <scope>NUCLEOTIDE SEQUENCE</scope>
    <source>
        <strain evidence="3">KCTC 32296</strain>
    </source>
</reference>
<dbReference type="EMBL" id="BMZB01000002">
    <property type="protein sequence ID" value="GGZ34238.1"/>
    <property type="molecule type" value="Genomic_DNA"/>
</dbReference>
<evidence type="ECO:0000256" key="1">
    <source>
        <dbReference type="ARBA" id="ARBA00023002"/>
    </source>
</evidence>
<dbReference type="GO" id="GO:0005737">
    <property type="term" value="C:cytoplasm"/>
    <property type="evidence" value="ECO:0007669"/>
    <property type="project" value="TreeGrafter"/>
</dbReference>
<dbReference type="AlphaFoldDB" id="A0A918Q592"/>
<sequence>MKAIVVGGGVVGLNIALALQNKNISVILLEAEPVRKAASYGNAGHIAIEQVEPLASVAMVKSAFKRWFALGGALSFPAAGFREWLPFSFRLLKASAPAQFAKGKTALSALIAEAMPAWKRRVADIGATDLLREDGHFVIWETPESAAKGLADWKSTDTGTARFHEATDDEMAQLTSITKAPIAGAIRFENTGQVSDTARLLKTLEAVFIERGGVIYYKSVAALNVEGGQAFVKLKGGEILTADRVVISAGVASKTLLEPLGHRVPIIAERGYHIQTAQHGWPQSLPPVVFEDRSMIVTGFESGLRAASFVELNRPDAPADARKWQRLRGHVKALGLPFEGEGAEWIGSRPTLPDYLPAIGKSDKADNLYYAFGHQHLGLTLGPVTGEIVADMVTTGHAPKAFDLKRFA</sequence>
<dbReference type="InterPro" id="IPR006076">
    <property type="entry name" value="FAD-dep_OxRdtase"/>
</dbReference>
<protein>
    <submittedName>
        <fullName evidence="3">D-amino-acid dehydrogenase</fullName>
    </submittedName>
</protein>
<comment type="caution">
    <text evidence="3">The sequence shown here is derived from an EMBL/GenBank/DDBJ whole genome shotgun (WGS) entry which is preliminary data.</text>
</comment>
<dbReference type="GO" id="GO:0016491">
    <property type="term" value="F:oxidoreductase activity"/>
    <property type="evidence" value="ECO:0007669"/>
    <property type="project" value="UniProtKB-KW"/>
</dbReference>
<dbReference type="Gene3D" id="3.50.50.60">
    <property type="entry name" value="FAD/NAD(P)-binding domain"/>
    <property type="match status" value="2"/>
</dbReference>
<dbReference type="RefSeq" id="WP_189486374.1">
    <property type="nucleotide sequence ID" value="NZ_BMZB01000002.1"/>
</dbReference>
<dbReference type="Gene3D" id="3.30.9.10">
    <property type="entry name" value="D-Amino Acid Oxidase, subunit A, domain 2"/>
    <property type="match status" value="1"/>
</dbReference>
<evidence type="ECO:0000259" key="2">
    <source>
        <dbReference type="Pfam" id="PF01266"/>
    </source>
</evidence>
<evidence type="ECO:0000313" key="4">
    <source>
        <dbReference type="Proteomes" id="UP000662572"/>
    </source>
</evidence>
<dbReference type="PANTHER" id="PTHR13847">
    <property type="entry name" value="SARCOSINE DEHYDROGENASE-RELATED"/>
    <property type="match status" value="1"/>
</dbReference>
<evidence type="ECO:0000313" key="3">
    <source>
        <dbReference type="EMBL" id="GGZ34238.1"/>
    </source>
</evidence>
<gene>
    <name evidence="3" type="ORF">GCM10011273_20800</name>
</gene>
<keyword evidence="1" id="KW-0560">Oxidoreductase</keyword>
<reference evidence="3" key="2">
    <citation type="submission" date="2020-09" db="EMBL/GenBank/DDBJ databases">
        <authorList>
            <person name="Sun Q."/>
            <person name="Kim S."/>
        </authorList>
    </citation>
    <scope>NUCLEOTIDE SEQUENCE</scope>
    <source>
        <strain evidence="3">KCTC 32296</strain>
    </source>
</reference>
<dbReference type="SUPFAM" id="SSF51905">
    <property type="entry name" value="FAD/NAD(P)-binding domain"/>
    <property type="match status" value="1"/>
</dbReference>
<keyword evidence="4" id="KW-1185">Reference proteome</keyword>